<dbReference type="GO" id="GO:0030313">
    <property type="term" value="C:cell envelope"/>
    <property type="evidence" value="ECO:0007669"/>
    <property type="project" value="UniProtKB-SubCell"/>
</dbReference>
<proteinExistence type="predicted"/>
<gene>
    <name evidence="5" type="ORF">CH339_12320</name>
</gene>
<comment type="caution">
    <text evidence="5">The sequence shown here is derived from an EMBL/GenBank/DDBJ whole genome shotgun (WGS) entry which is preliminary data.</text>
</comment>
<dbReference type="Gene3D" id="1.10.287.470">
    <property type="entry name" value="Helix hairpin bin"/>
    <property type="match status" value="1"/>
</dbReference>
<name>A0A327JK55_9HYPH</name>
<reference evidence="5 6" key="1">
    <citation type="submission" date="2017-07" db="EMBL/GenBank/DDBJ databases">
        <title>Draft Genome Sequences of Select Purple Nonsulfur Bacteria.</title>
        <authorList>
            <person name="Lasarre B."/>
            <person name="Mckinlay J.B."/>
        </authorList>
    </citation>
    <scope>NUCLEOTIDE SEQUENCE [LARGE SCALE GENOMIC DNA]</scope>
    <source>
        <strain evidence="5 6">DSM 11290</strain>
    </source>
</reference>
<evidence type="ECO:0000256" key="3">
    <source>
        <dbReference type="SAM" id="MobiDB-lite"/>
    </source>
</evidence>
<dbReference type="Gene3D" id="2.40.50.100">
    <property type="match status" value="1"/>
</dbReference>
<feature type="transmembrane region" description="Helical" evidence="4">
    <location>
        <begin position="48"/>
        <end position="65"/>
    </location>
</feature>
<evidence type="ECO:0000313" key="5">
    <source>
        <dbReference type="EMBL" id="RAI26820.1"/>
    </source>
</evidence>
<dbReference type="PANTHER" id="PTHR32347:SF23">
    <property type="entry name" value="BLL5650 PROTEIN"/>
    <property type="match status" value="1"/>
</dbReference>
<evidence type="ECO:0000256" key="2">
    <source>
        <dbReference type="ARBA" id="ARBA00023054"/>
    </source>
</evidence>
<evidence type="ECO:0000256" key="1">
    <source>
        <dbReference type="ARBA" id="ARBA00004196"/>
    </source>
</evidence>
<feature type="region of interest" description="Disordered" evidence="3">
    <location>
        <begin position="374"/>
        <end position="394"/>
    </location>
</feature>
<keyword evidence="4" id="KW-1133">Transmembrane helix</keyword>
<keyword evidence="6" id="KW-1185">Reference proteome</keyword>
<sequence length="394" mass="43402">MPLISTPMCRIKSTRFGSNAMRSLKKRPRADTIANQERKGRVRPGRHIYFALLAIFAIAATNYVWGDLVMLRGGGLVLRDKTVIAATFVARVAEVDVTEGQTVGEGDTLMRIESTEVLERLADLSIRQAELAQQAATFRLRSEVASQLLPLAARRETETGKVLVRFDAMSDRGLLTSTRYEEALRANFDARQDRVKLATETETLSEQISALEDARADAARAVADLMSHYAAGVIRAPAGGTVGARVPSLGSVFRAGDPILSVYSGEAYVLTYLPRRYLLPIETGMEVTVSSGRHTSDGVITDILPVSDALPREFQNTFKPRDRNQLARIRLTDPGIFPVYEKVEIRRKSYLPWPVSKQKARQPQEEIWTGAEDGAPAAIGDAERRHAVAAGRPE</sequence>
<dbReference type="OrthoDB" id="7341345at2"/>
<comment type="subcellular location">
    <subcellularLocation>
        <location evidence="1">Cell envelope</location>
    </subcellularLocation>
</comment>
<keyword evidence="4" id="KW-0472">Membrane</keyword>
<organism evidence="5 6">
    <name type="scientific">Rhodobium orientis</name>
    <dbReference type="NCBI Taxonomy" id="34017"/>
    <lineage>
        <taxon>Bacteria</taxon>
        <taxon>Pseudomonadati</taxon>
        <taxon>Pseudomonadota</taxon>
        <taxon>Alphaproteobacteria</taxon>
        <taxon>Hyphomicrobiales</taxon>
        <taxon>Rhodobiaceae</taxon>
        <taxon>Rhodobium</taxon>
    </lineage>
</organism>
<dbReference type="AlphaFoldDB" id="A0A327JK55"/>
<protein>
    <submittedName>
        <fullName evidence="5">Uncharacterized protein</fullName>
    </submittedName>
</protein>
<keyword evidence="4" id="KW-0812">Transmembrane</keyword>
<dbReference type="EMBL" id="NPEV01000025">
    <property type="protein sequence ID" value="RAI26820.1"/>
    <property type="molecule type" value="Genomic_DNA"/>
</dbReference>
<evidence type="ECO:0000313" key="6">
    <source>
        <dbReference type="Proteomes" id="UP000249299"/>
    </source>
</evidence>
<accession>A0A327JK55</accession>
<dbReference type="Proteomes" id="UP000249299">
    <property type="component" value="Unassembled WGS sequence"/>
</dbReference>
<dbReference type="PANTHER" id="PTHR32347">
    <property type="entry name" value="EFFLUX SYSTEM COMPONENT YKNX-RELATED"/>
    <property type="match status" value="1"/>
</dbReference>
<evidence type="ECO:0000256" key="4">
    <source>
        <dbReference type="SAM" id="Phobius"/>
    </source>
</evidence>
<dbReference type="InterPro" id="IPR050465">
    <property type="entry name" value="UPF0194_transport"/>
</dbReference>
<keyword evidence="2" id="KW-0175">Coiled coil</keyword>